<dbReference type="PROSITE" id="PS51673">
    <property type="entry name" value="SUZ"/>
    <property type="match status" value="1"/>
</dbReference>
<reference evidence="5" key="2">
    <citation type="journal article" date="2014" name="Genetics">
        <title>Maintaining two mating types: Structure of the mating type locus and its role in heterokaryosis in Podospora anserina.</title>
        <authorList>
            <person name="Grognet P."/>
            <person name="Bidard F."/>
            <person name="Kuchly C."/>
            <person name="Tong L.C.H."/>
            <person name="Coppin E."/>
            <person name="Benkhali J.A."/>
            <person name="Couloux A."/>
            <person name="Wincker P."/>
            <person name="Debuchy R."/>
            <person name="Silar P."/>
        </authorList>
    </citation>
    <scope>GENOME REANNOTATION</scope>
    <source>
        <strain evidence="5">S / ATCC MYA-4624 / DSM 980 / FGSC 10383</strain>
    </source>
</reference>
<feature type="compositionally biased region" description="Basic and acidic residues" evidence="1">
    <location>
        <begin position="134"/>
        <end position="160"/>
    </location>
</feature>
<dbReference type="PROSITE" id="PS51938">
    <property type="entry name" value="SUZ_C"/>
    <property type="match status" value="1"/>
</dbReference>
<feature type="compositionally biased region" description="Pro residues" evidence="1">
    <location>
        <begin position="29"/>
        <end position="42"/>
    </location>
</feature>
<dbReference type="eggNOG" id="ENOG502SDN7">
    <property type="taxonomic scope" value="Eukaryota"/>
</dbReference>
<dbReference type="AlphaFoldDB" id="A0A090C972"/>
<dbReference type="InterPro" id="IPR024642">
    <property type="entry name" value="SUZ-C"/>
</dbReference>
<dbReference type="EMBL" id="FO904936">
    <property type="protein sequence ID" value="CDP23261.1"/>
    <property type="molecule type" value="Genomic_DNA"/>
</dbReference>
<feature type="compositionally biased region" description="Polar residues" evidence="1">
    <location>
        <begin position="164"/>
        <end position="180"/>
    </location>
</feature>
<evidence type="ECO:0000259" key="3">
    <source>
        <dbReference type="PROSITE" id="PS51938"/>
    </source>
</evidence>
<sequence>MSKNRTPIPDAWDDDWAPKADRLSKTPAEPSPPSPPPPPPAPLSKAERRAKHLEEQRRLWESAEAPEPTPYLPITNPIPLSTPFKPPIQLLSRRPIPQKTLVRDPATGLEQLTITQPDDFDDEDPDTAAQKPENPQERKERQRRELEEKQRRYQEQRAKIFGDSNPSSGQSSPGTVTPPQAGNDGRGGGHRGRGGGGRGRGREGNGRGSNNGRNTNRQPQQQTTEPPSRELFDAEYSPKPPNRRGGGPSSSQQPSRSHTPREEDQITRQPRGPDGSGRGGFGFAKRGATNG</sequence>
<protein>
    <submittedName>
        <fullName evidence="4">Uncharacterized protein</fullName>
    </submittedName>
</protein>
<accession>A0A090C972</accession>
<feature type="compositionally biased region" description="Basic and acidic residues" evidence="1">
    <location>
        <begin position="52"/>
        <end position="61"/>
    </location>
</feature>
<evidence type="ECO:0000259" key="2">
    <source>
        <dbReference type="PROSITE" id="PS51673"/>
    </source>
</evidence>
<reference evidence="4 5" key="1">
    <citation type="journal article" date="2008" name="Genome Biol.">
        <title>The genome sequence of the model ascomycete fungus Podospora anserina.</title>
        <authorList>
            <person name="Espagne E."/>
            <person name="Lespinet O."/>
            <person name="Malagnac F."/>
            <person name="Da Silva C."/>
            <person name="Jaillon O."/>
            <person name="Porcel B.M."/>
            <person name="Couloux A."/>
            <person name="Aury J.-M."/>
            <person name="Segurens B."/>
            <person name="Poulain J."/>
            <person name="Anthouard V."/>
            <person name="Grossetete S."/>
            <person name="Khalili H."/>
            <person name="Coppin E."/>
            <person name="Dequard-Chablat M."/>
            <person name="Picard M."/>
            <person name="Contamine V."/>
            <person name="Arnaise S."/>
            <person name="Bourdais A."/>
            <person name="Berteaux-Lecellier V."/>
            <person name="Gautheret D."/>
            <person name="de Vries R.P."/>
            <person name="Battaglia E."/>
            <person name="Coutinho P.M."/>
            <person name="Danchin E.G.J."/>
            <person name="Henrissat B."/>
            <person name="El Khoury R."/>
            <person name="Sainsard-Chanet A."/>
            <person name="Boivin A."/>
            <person name="Pinan-Lucarre B."/>
            <person name="Sellem C.H."/>
            <person name="Debuchy R."/>
            <person name="Wincker P."/>
            <person name="Weissenbach J."/>
            <person name="Silar P."/>
        </authorList>
    </citation>
    <scope>NUCLEOTIDE SEQUENCE [LARGE SCALE GENOMIC DNA]</scope>
    <source>
        <strain evidence="5">S / ATCC MYA-4624 / DSM 980 / FGSC 10383</strain>
    </source>
</reference>
<feature type="region of interest" description="Disordered" evidence="1">
    <location>
        <begin position="1"/>
        <end position="291"/>
    </location>
</feature>
<evidence type="ECO:0000313" key="5">
    <source>
        <dbReference type="Proteomes" id="UP000001197"/>
    </source>
</evidence>
<proteinExistence type="predicted"/>
<feature type="domain" description="SUZ-C" evidence="3">
    <location>
        <begin position="236"/>
        <end position="285"/>
    </location>
</feature>
<dbReference type="InterPro" id="IPR024771">
    <property type="entry name" value="SUZ"/>
</dbReference>
<feature type="domain" description="SUZ" evidence="2">
    <location>
        <begin position="85"/>
        <end position="165"/>
    </location>
</feature>
<dbReference type="STRING" id="515849.A0A090C972"/>
<evidence type="ECO:0000313" key="4">
    <source>
        <dbReference type="EMBL" id="CDP23261.1"/>
    </source>
</evidence>
<dbReference type="InParanoid" id="A0A090C972"/>
<organism evidence="4 5">
    <name type="scientific">Podospora anserina (strain S / ATCC MYA-4624 / DSM 980 / FGSC 10383)</name>
    <name type="common">Pleurage anserina</name>
    <dbReference type="NCBI Taxonomy" id="515849"/>
    <lineage>
        <taxon>Eukaryota</taxon>
        <taxon>Fungi</taxon>
        <taxon>Dikarya</taxon>
        <taxon>Ascomycota</taxon>
        <taxon>Pezizomycotina</taxon>
        <taxon>Sordariomycetes</taxon>
        <taxon>Sordariomycetidae</taxon>
        <taxon>Sordariales</taxon>
        <taxon>Podosporaceae</taxon>
        <taxon>Podospora</taxon>
        <taxon>Podospora anserina</taxon>
    </lineage>
</organism>
<name>A0A090C972_PODAN</name>
<dbReference type="Proteomes" id="UP000001197">
    <property type="component" value="Chromosome 1"/>
</dbReference>
<evidence type="ECO:0000256" key="1">
    <source>
        <dbReference type="SAM" id="MobiDB-lite"/>
    </source>
</evidence>
<feature type="compositionally biased region" description="Low complexity" evidence="1">
    <location>
        <begin position="208"/>
        <end position="226"/>
    </location>
</feature>
<keyword evidence="5" id="KW-1185">Reference proteome</keyword>